<organism evidence="4 5">
    <name type="scientific">Paenibacillus flagellatus</name>
    <dbReference type="NCBI Taxonomy" id="2211139"/>
    <lineage>
        <taxon>Bacteria</taxon>
        <taxon>Bacillati</taxon>
        <taxon>Bacillota</taxon>
        <taxon>Bacilli</taxon>
        <taxon>Bacillales</taxon>
        <taxon>Paenibacillaceae</taxon>
        <taxon>Paenibacillus</taxon>
    </lineage>
</organism>
<sequence>MNAMKKRTTALLTAVLLTGASGAAIAAGTDEQYKGFPIVNVVVNGKTVQGEAPGINLDGTTLVPFRAIGEALKADIRWDPATSTASLTLAANTGTGSASPEKPQPQKDERRAKMEEEVRALYDMTEAYFEQLEVVRERIRIAKDFYEVKKNDYYFQQMADQFWRKFEEQFAAILTKSSGDLMNEAKRTDLPAAAIVQTAEKAHAAMASYKLSWTQLQMHYTSSKPEFLEYYIMNYSNAFEDELKAKDMLKAAAKELEKAVR</sequence>
<feature type="region of interest" description="Disordered" evidence="1">
    <location>
        <begin position="90"/>
        <end position="112"/>
    </location>
</feature>
<dbReference type="SUPFAM" id="SSF55383">
    <property type="entry name" value="Copper amine oxidase, domain N"/>
    <property type="match status" value="1"/>
</dbReference>
<keyword evidence="2" id="KW-0732">Signal</keyword>
<dbReference type="InterPro" id="IPR036582">
    <property type="entry name" value="Mao_N_sf"/>
</dbReference>
<comment type="caution">
    <text evidence="4">The sequence shown here is derived from an EMBL/GenBank/DDBJ whole genome shotgun (WGS) entry which is preliminary data.</text>
</comment>
<evidence type="ECO:0000313" key="5">
    <source>
        <dbReference type="Proteomes" id="UP000247476"/>
    </source>
</evidence>
<feature type="chain" id="PRO_5015982266" description="Copper amine oxidase-like N-terminal domain-containing protein" evidence="2">
    <location>
        <begin position="27"/>
        <end position="261"/>
    </location>
</feature>
<evidence type="ECO:0000256" key="1">
    <source>
        <dbReference type="SAM" id="MobiDB-lite"/>
    </source>
</evidence>
<evidence type="ECO:0000256" key="2">
    <source>
        <dbReference type="SAM" id="SignalP"/>
    </source>
</evidence>
<keyword evidence="5" id="KW-1185">Reference proteome</keyword>
<dbReference type="Pfam" id="PF07833">
    <property type="entry name" value="Cu_amine_oxidN1"/>
    <property type="match status" value="1"/>
</dbReference>
<feature type="domain" description="Copper amine oxidase-like N-terminal" evidence="3">
    <location>
        <begin position="42"/>
        <end position="90"/>
    </location>
</feature>
<dbReference type="EMBL" id="QJVJ01000003">
    <property type="protein sequence ID" value="PYI55493.1"/>
    <property type="molecule type" value="Genomic_DNA"/>
</dbReference>
<proteinExistence type="predicted"/>
<gene>
    <name evidence="4" type="ORF">DLM86_07095</name>
</gene>
<protein>
    <recommendedName>
        <fullName evidence="3">Copper amine oxidase-like N-terminal domain-containing protein</fullName>
    </recommendedName>
</protein>
<reference evidence="4 5" key="1">
    <citation type="submission" date="2018-05" db="EMBL/GenBank/DDBJ databases">
        <title>Paenibacillus flagellatus sp. nov., isolated from selenium mineral soil.</title>
        <authorList>
            <person name="Dai X."/>
        </authorList>
    </citation>
    <scope>NUCLEOTIDE SEQUENCE [LARGE SCALE GENOMIC DNA]</scope>
    <source>
        <strain evidence="4 5">DXL2</strain>
    </source>
</reference>
<dbReference type="AlphaFoldDB" id="A0A2V5KC38"/>
<evidence type="ECO:0000259" key="3">
    <source>
        <dbReference type="Pfam" id="PF07833"/>
    </source>
</evidence>
<evidence type="ECO:0000313" key="4">
    <source>
        <dbReference type="EMBL" id="PYI55493.1"/>
    </source>
</evidence>
<name>A0A2V5KC38_9BACL</name>
<dbReference type="InterPro" id="IPR012854">
    <property type="entry name" value="Cu_amine_oxidase-like_N"/>
</dbReference>
<feature type="signal peptide" evidence="2">
    <location>
        <begin position="1"/>
        <end position="26"/>
    </location>
</feature>
<accession>A0A2V5KC38</accession>
<dbReference type="Proteomes" id="UP000247476">
    <property type="component" value="Unassembled WGS sequence"/>
</dbReference>